<dbReference type="RefSeq" id="WP_114568969.1">
    <property type="nucleotide sequence ID" value="NZ_CABMMS010000005.1"/>
</dbReference>
<dbReference type="Proteomes" id="UP000254000">
    <property type="component" value="Unassembled WGS sequence"/>
</dbReference>
<reference evidence="1 2" key="1">
    <citation type="journal article" date="2018" name="Elife">
        <title>Discovery and characterization of a prevalent human gut bacterial enzyme sufficient for the inactivation of a family of plant toxins.</title>
        <authorList>
            <person name="Koppel N."/>
            <person name="Bisanz J.E."/>
            <person name="Pandelia M.E."/>
            <person name="Turnbaugh P.J."/>
            <person name="Balskus E.P."/>
        </authorList>
    </citation>
    <scope>NUCLEOTIDE SEQUENCE [LARGE SCALE GENOMIC DNA]</scope>
    <source>
        <strain evidence="1 2">3C</strain>
    </source>
</reference>
<dbReference type="OrthoDB" id="3183768at2"/>
<name>A0A369M086_9ACTN</name>
<sequence>MGILLSGISAWEYWCYAAHARCMPRPSARCAREQSHGKPSAKEVHALGECFPFLSAPLHLLAPNPRLRWRCKGVMSHVEPSKLGQQGVYRIGEGQYVVSPAEVFLQLATVLPFPNLLEVGFELCGRYARPIGGYLELGRRDPLASAAGLDRFLERMAGVPGASTARRAVCFILDGSWSPMETSSVLYLCLPFRLGGYGLPAPLMNAVVPVPDKDRAHVGKSFYRCDLYWPEARFAIEYDSNLHHTGAGRIAEDASRRTDLAYLGVEVATLTQGQVRDRRELDRIALLLAKRLGKRLRMERVNPSGAQDYLRTCLLDSARKGA</sequence>
<dbReference type="GeneID" id="78359783"/>
<evidence type="ECO:0000313" key="2">
    <source>
        <dbReference type="Proteomes" id="UP000254000"/>
    </source>
</evidence>
<organism evidence="1 2">
    <name type="scientific">Gordonibacter pamelaeae</name>
    <dbReference type="NCBI Taxonomy" id="471189"/>
    <lineage>
        <taxon>Bacteria</taxon>
        <taxon>Bacillati</taxon>
        <taxon>Actinomycetota</taxon>
        <taxon>Coriobacteriia</taxon>
        <taxon>Eggerthellales</taxon>
        <taxon>Eggerthellaceae</taxon>
        <taxon>Gordonibacter</taxon>
    </lineage>
</organism>
<comment type="caution">
    <text evidence="1">The sequence shown here is derived from an EMBL/GenBank/DDBJ whole genome shotgun (WGS) entry which is preliminary data.</text>
</comment>
<accession>A0A369M086</accession>
<gene>
    <name evidence="1" type="ORF">C1877_08785</name>
</gene>
<evidence type="ECO:0008006" key="3">
    <source>
        <dbReference type="Google" id="ProtNLM"/>
    </source>
</evidence>
<dbReference type="EMBL" id="PPTS01000005">
    <property type="protein sequence ID" value="RDB64814.1"/>
    <property type="molecule type" value="Genomic_DNA"/>
</dbReference>
<keyword evidence="2" id="KW-1185">Reference proteome</keyword>
<dbReference type="AlphaFoldDB" id="A0A369M086"/>
<protein>
    <recommendedName>
        <fullName evidence="3">DUF559 domain-containing protein</fullName>
    </recommendedName>
</protein>
<evidence type="ECO:0000313" key="1">
    <source>
        <dbReference type="EMBL" id="RDB64814.1"/>
    </source>
</evidence>
<dbReference type="Gene3D" id="3.40.960.10">
    <property type="entry name" value="VSR Endonuclease"/>
    <property type="match status" value="1"/>
</dbReference>
<proteinExistence type="predicted"/>